<dbReference type="InterPro" id="IPR027417">
    <property type="entry name" value="P-loop_NTPase"/>
</dbReference>
<accession>A0A1X7L2M3</accession>
<dbReference type="SUPFAM" id="SSF52540">
    <property type="entry name" value="P-loop containing nucleoside triphosphate hydrolases"/>
    <property type="match status" value="1"/>
</dbReference>
<name>A0A1X7L2M3_9BACT</name>
<keyword evidence="6" id="KW-1185">Reference proteome</keyword>
<dbReference type="InterPro" id="IPR017871">
    <property type="entry name" value="ABC_transporter-like_CS"/>
</dbReference>
<gene>
    <name evidence="5" type="ORF">SAMN06275492_14319</name>
</gene>
<evidence type="ECO:0000313" key="6">
    <source>
        <dbReference type="Proteomes" id="UP000193355"/>
    </source>
</evidence>
<dbReference type="SMART" id="SM00382">
    <property type="entry name" value="AAA"/>
    <property type="match status" value="1"/>
</dbReference>
<dbReference type="PANTHER" id="PTHR42788:SF19">
    <property type="entry name" value="ALIPHATIC SULFONATES IMPORT ATP-BINDING PROTEIN SSUB 2"/>
    <property type="match status" value="1"/>
</dbReference>
<dbReference type="PROSITE" id="PS50893">
    <property type="entry name" value="ABC_TRANSPORTER_2"/>
    <property type="match status" value="1"/>
</dbReference>
<dbReference type="InterPro" id="IPR050166">
    <property type="entry name" value="ABC_transporter_ATP-bind"/>
</dbReference>
<keyword evidence="2" id="KW-0547">Nucleotide-binding</keyword>
<dbReference type="GO" id="GO:0005524">
    <property type="term" value="F:ATP binding"/>
    <property type="evidence" value="ECO:0007669"/>
    <property type="project" value="UniProtKB-KW"/>
</dbReference>
<evidence type="ECO:0000256" key="1">
    <source>
        <dbReference type="ARBA" id="ARBA00022448"/>
    </source>
</evidence>
<sequence length="244" mass="26332">MSCEITSASKGYRLGAKGKVDALKDVTLSFPEGSLSVILGRSGCGKTTLLRVMAGLEKLDSGSVKMGSGKVGMVFQEPRLMPWLSVRENVELVIDDDQRRSQKAMACLHTVGLSDFADGMPNQLSGGMAQRVALARALGFDPDLILLDEPFGALDYFTRKALQEELTSIVRSRKLTTLFVTHDVDEAISIGSRLIVMDGGKVVSVLESLDGRSMSPQDREDLRELILSLIGGKNRDLSVLSKGA</sequence>
<dbReference type="STRING" id="561720.SAMN06275492_14319"/>
<keyword evidence="3 5" id="KW-0067">ATP-binding</keyword>
<feature type="domain" description="ABC transporter" evidence="4">
    <location>
        <begin position="3"/>
        <end position="224"/>
    </location>
</feature>
<dbReference type="Pfam" id="PF00005">
    <property type="entry name" value="ABC_tran"/>
    <property type="match status" value="1"/>
</dbReference>
<dbReference type="EMBL" id="FXBB01000043">
    <property type="protein sequence ID" value="SMG47897.1"/>
    <property type="molecule type" value="Genomic_DNA"/>
</dbReference>
<dbReference type="OrthoDB" id="9802264at2"/>
<evidence type="ECO:0000259" key="4">
    <source>
        <dbReference type="PROSITE" id="PS50893"/>
    </source>
</evidence>
<evidence type="ECO:0000256" key="3">
    <source>
        <dbReference type="ARBA" id="ARBA00022840"/>
    </source>
</evidence>
<protein>
    <submittedName>
        <fullName evidence="5">Sulfonate transport system ATP-binding protein</fullName>
    </submittedName>
</protein>
<dbReference type="AlphaFoldDB" id="A0A1X7L2M3"/>
<dbReference type="InterPro" id="IPR003439">
    <property type="entry name" value="ABC_transporter-like_ATP-bd"/>
</dbReference>
<dbReference type="Gene3D" id="3.40.50.300">
    <property type="entry name" value="P-loop containing nucleotide triphosphate hydrolases"/>
    <property type="match status" value="1"/>
</dbReference>
<dbReference type="PROSITE" id="PS00211">
    <property type="entry name" value="ABC_TRANSPORTER_1"/>
    <property type="match status" value="1"/>
</dbReference>
<keyword evidence="1" id="KW-0813">Transport</keyword>
<organism evidence="5 6">
    <name type="scientific">Dethiosulfovibrio salsuginis</name>
    <dbReference type="NCBI Taxonomy" id="561720"/>
    <lineage>
        <taxon>Bacteria</taxon>
        <taxon>Thermotogati</taxon>
        <taxon>Synergistota</taxon>
        <taxon>Synergistia</taxon>
        <taxon>Synergistales</taxon>
        <taxon>Dethiosulfovibrionaceae</taxon>
        <taxon>Dethiosulfovibrio</taxon>
    </lineage>
</organism>
<evidence type="ECO:0000256" key="2">
    <source>
        <dbReference type="ARBA" id="ARBA00022741"/>
    </source>
</evidence>
<reference evidence="6" key="1">
    <citation type="submission" date="2017-04" db="EMBL/GenBank/DDBJ databases">
        <authorList>
            <person name="Varghese N."/>
            <person name="Submissions S."/>
        </authorList>
    </citation>
    <scope>NUCLEOTIDE SEQUENCE [LARGE SCALE GENOMIC DNA]</scope>
    <source>
        <strain evidence="6">USBA 82</strain>
    </source>
</reference>
<dbReference type="RefSeq" id="WP_085545536.1">
    <property type="nucleotide sequence ID" value="NZ_FXBB01000043.1"/>
</dbReference>
<dbReference type="GO" id="GO:0016887">
    <property type="term" value="F:ATP hydrolysis activity"/>
    <property type="evidence" value="ECO:0007669"/>
    <property type="project" value="InterPro"/>
</dbReference>
<dbReference type="Proteomes" id="UP000193355">
    <property type="component" value="Unassembled WGS sequence"/>
</dbReference>
<dbReference type="InterPro" id="IPR003593">
    <property type="entry name" value="AAA+_ATPase"/>
</dbReference>
<proteinExistence type="predicted"/>
<evidence type="ECO:0000313" key="5">
    <source>
        <dbReference type="EMBL" id="SMG47897.1"/>
    </source>
</evidence>
<dbReference type="PANTHER" id="PTHR42788">
    <property type="entry name" value="TAURINE IMPORT ATP-BINDING PROTEIN-RELATED"/>
    <property type="match status" value="1"/>
</dbReference>